<evidence type="ECO:0000313" key="1">
    <source>
        <dbReference type="EMBL" id="TXS92010.1"/>
    </source>
</evidence>
<gene>
    <name evidence="1" type="ORF">FV139_14895</name>
</gene>
<comment type="caution">
    <text evidence="1">The sequence shown here is derived from an EMBL/GenBank/DDBJ whole genome shotgun (WGS) entry which is preliminary data.</text>
</comment>
<name>A0A5C8ZWR5_9GAMM</name>
<dbReference type="Proteomes" id="UP000321039">
    <property type="component" value="Unassembled WGS sequence"/>
</dbReference>
<sequence length="334" mass="37523">MKDESATSSGKGRRDFLSLAGRTAVGAGVAGIGASALAADKDCGSTVDYSTLKYDDNFWNRDAWARLMSNLDIGKQKFGWFSGTVNGVRDGEAVKPLFGFEGFSFARLVDKGDGVYQKLLREVGFYTDLKTGEVLEHWDNPYTGERVKVVPVANDPFNHEIGPYYPEPPSYGGLNKSKPVKRPLLLNWRETGDNKVFLHSPIHLFYPSALQPEEWPRESAGKMNRVSEMFTYVIDRDDLADPAKTSVEYSGAWSRITPWLPWMLMGQADGHCYYDCMMGGYNDMRVLSPKIKAYAEKHYPKYFEAPTEWVDPSYSSLENYAREQKPAPVKPSGK</sequence>
<evidence type="ECO:0000313" key="2">
    <source>
        <dbReference type="Proteomes" id="UP000321039"/>
    </source>
</evidence>
<dbReference type="RefSeq" id="WP_148069249.1">
    <property type="nucleotide sequence ID" value="NZ_VRZA01000005.1"/>
</dbReference>
<dbReference type="AlphaFoldDB" id="A0A5C8ZWR5"/>
<reference evidence="1 2" key="1">
    <citation type="submission" date="2019-08" db="EMBL/GenBank/DDBJ databases">
        <title>Parahaliea maris sp. nov., isolated from the surface seawater.</title>
        <authorList>
            <person name="Liu Y."/>
        </authorList>
    </citation>
    <scope>NUCLEOTIDE SEQUENCE [LARGE SCALE GENOMIC DNA]</scope>
    <source>
        <strain evidence="1 2">HSLHS9</strain>
    </source>
</reference>
<protein>
    <submittedName>
        <fullName evidence="1">DUF1838 domain-containing protein</fullName>
    </submittedName>
</protein>
<dbReference type="PROSITE" id="PS51318">
    <property type="entry name" value="TAT"/>
    <property type="match status" value="1"/>
</dbReference>
<organism evidence="1 2">
    <name type="scientific">Parahaliea maris</name>
    <dbReference type="NCBI Taxonomy" id="2716870"/>
    <lineage>
        <taxon>Bacteria</taxon>
        <taxon>Pseudomonadati</taxon>
        <taxon>Pseudomonadota</taxon>
        <taxon>Gammaproteobacteria</taxon>
        <taxon>Cellvibrionales</taxon>
        <taxon>Halieaceae</taxon>
        <taxon>Parahaliea</taxon>
    </lineage>
</organism>
<accession>A0A5C8ZWR5</accession>
<dbReference type="EMBL" id="VRZA01000005">
    <property type="protein sequence ID" value="TXS92010.1"/>
    <property type="molecule type" value="Genomic_DNA"/>
</dbReference>
<proteinExistence type="predicted"/>
<dbReference type="InterPro" id="IPR006311">
    <property type="entry name" value="TAT_signal"/>
</dbReference>
<dbReference type="InterPro" id="IPR014990">
    <property type="entry name" value="DUF1838"/>
</dbReference>
<dbReference type="Pfam" id="PF08894">
    <property type="entry name" value="DUF1838"/>
    <property type="match status" value="1"/>
</dbReference>
<keyword evidence="2" id="KW-1185">Reference proteome</keyword>